<dbReference type="EMBL" id="JBHUDI010000001">
    <property type="protein sequence ID" value="MFD1562374.1"/>
    <property type="molecule type" value="Genomic_DNA"/>
</dbReference>
<name>A0ABD6BCG0_9EURY</name>
<accession>A0ABD6BCG0</accession>
<organism evidence="2 3">
    <name type="scientific">Haloarchaeobius amylolyticus</name>
    <dbReference type="NCBI Taxonomy" id="1198296"/>
    <lineage>
        <taxon>Archaea</taxon>
        <taxon>Methanobacteriati</taxon>
        <taxon>Methanobacteriota</taxon>
        <taxon>Stenosarchaea group</taxon>
        <taxon>Halobacteria</taxon>
        <taxon>Halobacteriales</taxon>
        <taxon>Halorubellaceae</taxon>
        <taxon>Haloarchaeobius</taxon>
    </lineage>
</organism>
<dbReference type="AlphaFoldDB" id="A0ABD6BCG0"/>
<protein>
    <submittedName>
        <fullName evidence="2">Uncharacterized protein</fullName>
    </submittedName>
</protein>
<gene>
    <name evidence="2" type="ORF">ACFR99_02155</name>
</gene>
<dbReference type="Proteomes" id="UP001597076">
    <property type="component" value="Unassembled WGS sequence"/>
</dbReference>
<dbReference type="RefSeq" id="WP_390283928.1">
    <property type="nucleotide sequence ID" value="NZ_JBHUDI010000001.1"/>
</dbReference>
<comment type="caution">
    <text evidence="2">The sequence shown here is derived from an EMBL/GenBank/DDBJ whole genome shotgun (WGS) entry which is preliminary data.</text>
</comment>
<evidence type="ECO:0000313" key="2">
    <source>
        <dbReference type="EMBL" id="MFD1562374.1"/>
    </source>
</evidence>
<keyword evidence="1" id="KW-0812">Transmembrane</keyword>
<feature type="transmembrane region" description="Helical" evidence="1">
    <location>
        <begin position="34"/>
        <end position="53"/>
    </location>
</feature>
<reference evidence="2 3" key="1">
    <citation type="journal article" date="2019" name="Int. J. Syst. Evol. Microbiol.">
        <title>The Global Catalogue of Microorganisms (GCM) 10K type strain sequencing project: providing services to taxonomists for standard genome sequencing and annotation.</title>
        <authorList>
            <consortium name="The Broad Institute Genomics Platform"/>
            <consortium name="The Broad Institute Genome Sequencing Center for Infectious Disease"/>
            <person name="Wu L."/>
            <person name="Ma J."/>
        </authorList>
    </citation>
    <scope>NUCLEOTIDE SEQUENCE [LARGE SCALE GENOMIC DNA]</scope>
    <source>
        <strain evidence="2 3">CGMCC 1.12230</strain>
    </source>
</reference>
<evidence type="ECO:0000313" key="3">
    <source>
        <dbReference type="Proteomes" id="UP001597076"/>
    </source>
</evidence>
<sequence>MDRRKRLVVGGLWIAVALVMATTLDLGVPSSVSGAARLFVVVLALFLASVYLLDPWNVVSDPFRQE</sequence>
<evidence type="ECO:0000256" key="1">
    <source>
        <dbReference type="SAM" id="Phobius"/>
    </source>
</evidence>
<feature type="transmembrane region" description="Helical" evidence="1">
    <location>
        <begin position="7"/>
        <end position="28"/>
    </location>
</feature>
<keyword evidence="1" id="KW-0472">Membrane</keyword>
<keyword evidence="1" id="KW-1133">Transmembrane helix</keyword>
<keyword evidence="3" id="KW-1185">Reference proteome</keyword>
<proteinExistence type="predicted"/>